<dbReference type="GO" id="GO:0004527">
    <property type="term" value="F:exonuclease activity"/>
    <property type="evidence" value="ECO:0007669"/>
    <property type="project" value="UniProtKB-KW"/>
</dbReference>
<evidence type="ECO:0000256" key="1">
    <source>
        <dbReference type="ARBA" id="ARBA00006357"/>
    </source>
</evidence>
<keyword evidence="8" id="KW-1185">Reference proteome</keyword>
<evidence type="ECO:0000313" key="8">
    <source>
        <dbReference type="Proteomes" id="UP000054302"/>
    </source>
</evidence>
<dbReference type="SUPFAM" id="SSF53098">
    <property type="entry name" value="Ribonuclease H-like"/>
    <property type="match status" value="1"/>
</dbReference>
<dbReference type="SMART" id="SM00479">
    <property type="entry name" value="EXOIII"/>
    <property type="match status" value="1"/>
</dbReference>
<evidence type="ECO:0000256" key="4">
    <source>
        <dbReference type="ARBA" id="ARBA00022839"/>
    </source>
</evidence>
<dbReference type="GO" id="GO:0005634">
    <property type="term" value="C:nucleus"/>
    <property type="evidence" value="ECO:0007669"/>
    <property type="project" value="TreeGrafter"/>
</dbReference>
<dbReference type="InterPro" id="IPR012337">
    <property type="entry name" value="RNaseH-like_sf"/>
</dbReference>
<feature type="domain" description="C2H2-type" evidence="6">
    <location>
        <begin position="331"/>
        <end position="353"/>
    </location>
</feature>
<dbReference type="InterPro" id="IPR036397">
    <property type="entry name" value="RNaseH_sf"/>
</dbReference>
<dbReference type="OMA" id="GQCTYHP"/>
<keyword evidence="3" id="KW-0378">Hydrolase</keyword>
<accession>A0A0D2AFA4</accession>
<dbReference type="GeneID" id="27319155"/>
<dbReference type="InterPro" id="IPR013087">
    <property type="entry name" value="Znf_C2H2_type"/>
</dbReference>
<name>A0A0D2AFA4_EXOME</name>
<dbReference type="AlphaFoldDB" id="A0A0D2AFA4"/>
<dbReference type="InterPro" id="IPR034922">
    <property type="entry name" value="REX1-like_exo"/>
</dbReference>
<evidence type="ECO:0000256" key="5">
    <source>
        <dbReference type="SAM" id="MobiDB-lite"/>
    </source>
</evidence>
<evidence type="ECO:0000259" key="6">
    <source>
        <dbReference type="PROSITE" id="PS00028"/>
    </source>
</evidence>
<feature type="region of interest" description="Disordered" evidence="5">
    <location>
        <begin position="618"/>
        <end position="637"/>
    </location>
</feature>
<proteinExistence type="inferred from homology"/>
<reference evidence="7 8" key="1">
    <citation type="submission" date="2015-01" db="EMBL/GenBank/DDBJ databases">
        <title>The Genome Sequence of Exophiala mesophila CBS40295.</title>
        <authorList>
            <consortium name="The Broad Institute Genomics Platform"/>
            <person name="Cuomo C."/>
            <person name="de Hoog S."/>
            <person name="Gorbushina A."/>
            <person name="Stielow B."/>
            <person name="Teixiera M."/>
            <person name="Abouelleil A."/>
            <person name="Chapman S.B."/>
            <person name="Priest M."/>
            <person name="Young S.K."/>
            <person name="Wortman J."/>
            <person name="Nusbaum C."/>
            <person name="Birren B."/>
        </authorList>
    </citation>
    <scope>NUCLEOTIDE SEQUENCE [LARGE SCALE GENOMIC DNA]</scope>
    <source>
        <strain evidence="7 8">CBS 40295</strain>
    </source>
</reference>
<dbReference type="PANTHER" id="PTHR12801:SF112">
    <property type="entry name" value="RNA EXONUCLEASE 3"/>
    <property type="match status" value="1"/>
</dbReference>
<dbReference type="GO" id="GO:0003676">
    <property type="term" value="F:nucleic acid binding"/>
    <property type="evidence" value="ECO:0007669"/>
    <property type="project" value="InterPro"/>
</dbReference>
<dbReference type="InterPro" id="IPR047021">
    <property type="entry name" value="REXO1/3/4-like"/>
</dbReference>
<dbReference type="HOGENOM" id="CLU_022453_4_0_1"/>
<evidence type="ECO:0000256" key="2">
    <source>
        <dbReference type="ARBA" id="ARBA00022722"/>
    </source>
</evidence>
<comment type="similarity">
    <text evidence="1">Belongs to the REXO1/REXO3 family.</text>
</comment>
<dbReference type="VEuPathDB" id="FungiDB:PV10_01310"/>
<dbReference type="PANTHER" id="PTHR12801">
    <property type="entry name" value="RNA EXONUCLEASE REXO1 / RECO3 FAMILY MEMBER-RELATED"/>
    <property type="match status" value="1"/>
</dbReference>
<evidence type="ECO:0000256" key="3">
    <source>
        <dbReference type="ARBA" id="ARBA00022801"/>
    </source>
</evidence>
<dbReference type="RefSeq" id="XP_016229152.1">
    <property type="nucleotide sequence ID" value="XM_016365503.1"/>
</dbReference>
<dbReference type="CDD" id="cd06145">
    <property type="entry name" value="REX1_like"/>
    <property type="match status" value="1"/>
</dbReference>
<evidence type="ECO:0000313" key="7">
    <source>
        <dbReference type="EMBL" id="KIV97578.1"/>
    </source>
</evidence>
<keyword evidence="4" id="KW-0269">Exonuclease</keyword>
<dbReference type="Proteomes" id="UP000054302">
    <property type="component" value="Unassembled WGS sequence"/>
</dbReference>
<dbReference type="EMBL" id="KN847520">
    <property type="protein sequence ID" value="KIV97578.1"/>
    <property type="molecule type" value="Genomic_DNA"/>
</dbReference>
<dbReference type="InterPro" id="IPR013520">
    <property type="entry name" value="Ribonucl_H"/>
</dbReference>
<gene>
    <name evidence="7" type="ORF">PV10_01310</name>
</gene>
<dbReference type="PROSITE" id="PS00028">
    <property type="entry name" value="ZINC_FINGER_C2H2_1"/>
    <property type="match status" value="1"/>
</dbReference>
<protein>
    <recommendedName>
        <fullName evidence="6">C2H2-type domain-containing protein</fullName>
    </recommendedName>
</protein>
<feature type="region of interest" description="Disordered" evidence="5">
    <location>
        <begin position="49"/>
        <end position="163"/>
    </location>
</feature>
<dbReference type="STRING" id="212818.A0A0D2AFA4"/>
<feature type="compositionally biased region" description="Polar residues" evidence="5">
    <location>
        <begin position="623"/>
        <end position="637"/>
    </location>
</feature>
<sequence length="637" mass="69973">MFSSIGLFKNTPCPRQDDCSLPKCIFAHLISDSTAAPLGGLAKEYDPFSAGDVAEPPPKRRRVESPGAENATLRSVKLRVEPANSHPSLKPTGNGAEGLTPTVRRSENVTASVKEGSSAKPQQRKESPKSMQRPISPPLKRQTKDEPTTAKPSAQRTIKVEPLTPRKVSKAPAVFKTRVTVLQALHKQVCDQNQKMIAKKDASTDARLTNQEAITFALDEEELATRLGEDIYRNTMAQKVLRIKKMTSDEWIQRVKEWKTPVNVKSDVEAASNPAIPGKGLSSDEEVAILPHLQTSLIGYEKYGYVTQVVPKSEIKAAMAAASSAGGYEVCDRCGTRFQVFPGRDEHGRLTSHGTCRHHWAKLNRAPTSKSTKILGQSEATFPCCGQAPGSEGCTEGETHVFNVKDPKRLSLILPFETTPGAKDEAAKSPLAFDCEMGYTTLGMEVIRVTAVRWPSGQLVLDVLVRPFGEILDLNTRFSGIHQEAFAAAPEYKPGLEYDPEKDGLRKVASPAVARQLLFDHLTPNTVLMGHAIDNDLNVCRIIHPMIVDTVILFPHPRGLPYRQSLKYLAQKVLNRGIQMGGAEGHDSKEDSIATGDLVRKKVAERWSLMYHEGWRFVDGKPTQGQSTQHPDSQATQ</sequence>
<dbReference type="Gene3D" id="3.30.420.10">
    <property type="entry name" value="Ribonuclease H-like superfamily/Ribonuclease H"/>
    <property type="match status" value="1"/>
</dbReference>
<dbReference type="OrthoDB" id="3996471at2759"/>
<organism evidence="7 8">
    <name type="scientific">Exophiala mesophila</name>
    <name type="common">Black yeast-like fungus</name>
    <dbReference type="NCBI Taxonomy" id="212818"/>
    <lineage>
        <taxon>Eukaryota</taxon>
        <taxon>Fungi</taxon>
        <taxon>Dikarya</taxon>
        <taxon>Ascomycota</taxon>
        <taxon>Pezizomycotina</taxon>
        <taxon>Eurotiomycetes</taxon>
        <taxon>Chaetothyriomycetidae</taxon>
        <taxon>Chaetothyriales</taxon>
        <taxon>Herpotrichiellaceae</taxon>
        <taxon>Exophiala</taxon>
    </lineage>
</organism>
<keyword evidence="2" id="KW-0540">Nuclease</keyword>